<dbReference type="STRING" id="1513793.SAMN06296036_12259"/>
<dbReference type="CDD" id="cd13134">
    <property type="entry name" value="MATE_like_8"/>
    <property type="match status" value="1"/>
</dbReference>
<evidence type="ECO:0000313" key="9">
    <source>
        <dbReference type="Proteomes" id="UP000192907"/>
    </source>
</evidence>
<dbReference type="PANTHER" id="PTHR42925">
    <property type="entry name" value="MULTIDRUG AND TOXIN EFFLUX PROTEIN MATE FAMILY"/>
    <property type="match status" value="1"/>
</dbReference>
<feature type="transmembrane region" description="Helical" evidence="7">
    <location>
        <begin position="191"/>
        <end position="211"/>
    </location>
</feature>
<gene>
    <name evidence="8" type="ORF">SAMN06296036_12259</name>
</gene>
<comment type="subcellular location">
    <subcellularLocation>
        <location evidence="1">Cell membrane</location>
        <topology evidence="1">Multi-pass membrane protein</topology>
    </subcellularLocation>
</comment>
<keyword evidence="9" id="KW-1185">Reference proteome</keyword>
<evidence type="ECO:0000256" key="2">
    <source>
        <dbReference type="ARBA" id="ARBA00022448"/>
    </source>
</evidence>
<feature type="transmembrane region" description="Helical" evidence="7">
    <location>
        <begin position="311"/>
        <end position="332"/>
    </location>
</feature>
<evidence type="ECO:0000256" key="4">
    <source>
        <dbReference type="ARBA" id="ARBA00022692"/>
    </source>
</evidence>
<feature type="transmembrane region" description="Helical" evidence="7">
    <location>
        <begin position="352"/>
        <end position="374"/>
    </location>
</feature>
<organism evidence="8 9">
    <name type="scientific">Pseudobacteriovorax antillogorgiicola</name>
    <dbReference type="NCBI Taxonomy" id="1513793"/>
    <lineage>
        <taxon>Bacteria</taxon>
        <taxon>Pseudomonadati</taxon>
        <taxon>Bdellovibrionota</taxon>
        <taxon>Oligoflexia</taxon>
        <taxon>Oligoflexales</taxon>
        <taxon>Pseudobacteriovoracaceae</taxon>
        <taxon>Pseudobacteriovorax</taxon>
    </lineage>
</organism>
<proteinExistence type="predicted"/>
<feature type="transmembrane region" description="Helical" evidence="7">
    <location>
        <begin position="85"/>
        <end position="108"/>
    </location>
</feature>
<sequence length="445" mass="48641">MESAARMKILSLTWPIFLETLLRMLFMNVDVLMLSSYSDQAVAAVGLINQVGFFIIILLSMVSNGASVLIAQHHGAGETASGRKVISSAVQMILGFSLLISLGTYFLARPVVGLYQLEAEVMAYAVEYLEIYALFTFGLGLNVCFGAILKSYGFTKEAMYVNLFANGLNVLGNYLTLFGPFGLPVLGVQGVAYSTVISQSLAGVMLLTLVLRKKDLPWELRDITSWSREHSRRILAIGIPSAGEVLSYNLTQIVILYFISQMGTASLSAYSYAIGVMRLIFLTAVSIGQALVILVGYHVGAGRTKEAYHSVNRCFGLSFGVSLALAGIVALLRDPIIAIFTEDPETAHMTSVLLIWAIVLEPGRTLNLIFINGLRGAGDVQFPVKIGILCMWGIAVVNSYLLGIVAGIGILGVWIAFSMDEWIRGLVMMRRWRQRGWETNRLTTH</sequence>
<dbReference type="RefSeq" id="WP_132323395.1">
    <property type="nucleotide sequence ID" value="NZ_FWZT01000022.1"/>
</dbReference>
<dbReference type="AlphaFoldDB" id="A0A1Y6CIS1"/>
<keyword evidence="2" id="KW-0813">Transport</keyword>
<feature type="transmembrane region" description="Helical" evidence="7">
    <location>
        <begin position="12"/>
        <end position="29"/>
    </location>
</feature>
<evidence type="ECO:0000256" key="6">
    <source>
        <dbReference type="ARBA" id="ARBA00023136"/>
    </source>
</evidence>
<dbReference type="GO" id="GO:0042910">
    <property type="term" value="F:xenobiotic transmembrane transporter activity"/>
    <property type="evidence" value="ECO:0007669"/>
    <property type="project" value="InterPro"/>
</dbReference>
<dbReference type="PANTHER" id="PTHR42925:SF1">
    <property type="entry name" value="VIRULENCE FACTOR MVIN"/>
    <property type="match status" value="1"/>
</dbReference>
<keyword evidence="6 7" id="KW-0472">Membrane</keyword>
<dbReference type="OrthoDB" id="9780160at2"/>
<dbReference type="EMBL" id="FWZT01000022">
    <property type="protein sequence ID" value="SMF64615.1"/>
    <property type="molecule type" value="Genomic_DNA"/>
</dbReference>
<feature type="transmembrane region" description="Helical" evidence="7">
    <location>
        <begin position="41"/>
        <end position="64"/>
    </location>
</feature>
<dbReference type="InterPro" id="IPR048279">
    <property type="entry name" value="MdtK-like"/>
</dbReference>
<feature type="transmembrane region" description="Helical" evidence="7">
    <location>
        <begin position="160"/>
        <end position="179"/>
    </location>
</feature>
<keyword evidence="5 7" id="KW-1133">Transmembrane helix</keyword>
<feature type="transmembrane region" description="Helical" evidence="7">
    <location>
        <begin position="386"/>
        <end position="417"/>
    </location>
</feature>
<evidence type="ECO:0000256" key="5">
    <source>
        <dbReference type="ARBA" id="ARBA00022989"/>
    </source>
</evidence>
<name>A0A1Y6CIS1_9BACT</name>
<keyword evidence="3" id="KW-1003">Cell membrane</keyword>
<evidence type="ECO:0000256" key="7">
    <source>
        <dbReference type="SAM" id="Phobius"/>
    </source>
</evidence>
<dbReference type="Pfam" id="PF01554">
    <property type="entry name" value="MatE"/>
    <property type="match status" value="2"/>
</dbReference>
<dbReference type="InterPro" id="IPR002528">
    <property type="entry name" value="MATE_fam"/>
</dbReference>
<dbReference type="PIRSF" id="PIRSF006603">
    <property type="entry name" value="DinF"/>
    <property type="match status" value="1"/>
</dbReference>
<evidence type="ECO:0000313" key="8">
    <source>
        <dbReference type="EMBL" id="SMF64615.1"/>
    </source>
</evidence>
<evidence type="ECO:0000256" key="1">
    <source>
        <dbReference type="ARBA" id="ARBA00004651"/>
    </source>
</evidence>
<accession>A0A1Y6CIS1</accession>
<keyword evidence="4 7" id="KW-0812">Transmembrane</keyword>
<dbReference type="InterPro" id="IPR047135">
    <property type="entry name" value="YsiQ"/>
</dbReference>
<reference evidence="9" key="1">
    <citation type="submission" date="2017-04" db="EMBL/GenBank/DDBJ databases">
        <authorList>
            <person name="Varghese N."/>
            <person name="Submissions S."/>
        </authorList>
    </citation>
    <scope>NUCLEOTIDE SEQUENCE [LARGE SCALE GENOMIC DNA]</scope>
    <source>
        <strain evidence="9">RKEM611</strain>
    </source>
</reference>
<feature type="transmembrane region" description="Helical" evidence="7">
    <location>
        <begin position="279"/>
        <end position="299"/>
    </location>
</feature>
<dbReference type="GO" id="GO:0015297">
    <property type="term" value="F:antiporter activity"/>
    <property type="evidence" value="ECO:0007669"/>
    <property type="project" value="InterPro"/>
</dbReference>
<protein>
    <submittedName>
        <fullName evidence="8">Putative efflux protein, MATE family</fullName>
    </submittedName>
</protein>
<dbReference type="NCBIfam" id="TIGR00797">
    <property type="entry name" value="matE"/>
    <property type="match status" value="1"/>
</dbReference>
<evidence type="ECO:0000256" key="3">
    <source>
        <dbReference type="ARBA" id="ARBA00022475"/>
    </source>
</evidence>
<dbReference type="Proteomes" id="UP000192907">
    <property type="component" value="Unassembled WGS sequence"/>
</dbReference>
<dbReference type="GO" id="GO:0005886">
    <property type="term" value="C:plasma membrane"/>
    <property type="evidence" value="ECO:0007669"/>
    <property type="project" value="UniProtKB-SubCell"/>
</dbReference>
<feature type="transmembrane region" description="Helical" evidence="7">
    <location>
        <begin position="128"/>
        <end position="148"/>
    </location>
</feature>